<reference evidence="1" key="1">
    <citation type="submission" date="2018-05" db="EMBL/GenBank/DDBJ databases">
        <authorList>
            <person name="Lanie J.A."/>
            <person name="Ng W.-L."/>
            <person name="Kazmierczak K.M."/>
            <person name="Andrzejewski T.M."/>
            <person name="Davidsen T.M."/>
            <person name="Wayne K.J."/>
            <person name="Tettelin H."/>
            <person name="Glass J.I."/>
            <person name="Rusch D."/>
            <person name="Podicherti R."/>
            <person name="Tsui H.-C.T."/>
            <person name="Winkler M.E."/>
        </authorList>
    </citation>
    <scope>NUCLEOTIDE SEQUENCE</scope>
</reference>
<dbReference type="EMBL" id="UINC01083109">
    <property type="protein sequence ID" value="SVC28493.1"/>
    <property type="molecule type" value="Genomic_DNA"/>
</dbReference>
<feature type="non-terminal residue" evidence="1">
    <location>
        <position position="411"/>
    </location>
</feature>
<dbReference type="Gene3D" id="3.40.50.1820">
    <property type="entry name" value="alpha/beta hydrolase"/>
    <property type="match status" value="2"/>
</dbReference>
<sequence>RVAVAGLSGGGWQTIFFSSLDPRVKLANPVAGYSSFKTRARHFSDLGDSEQTPNDLATIADYTHLTALLSDRTLLLTKNEKDNCCFAAPHSLPPLMEAAKPKFALLGREKFLRSHVNHDPGTHNFEKDNRQQLYRMLGDVFYPKNSDYDWKEIPSGDEVKTYDELIVPLPDDNLNFNKIALRLAKVLPRDPFPNRRTTPEGFRRLASNLLKETTHFTDYKTKADIIAEEKLDEVKVIHRLFSFGKEWSSPATEFVPAKPKGSVLLVGDAGRTKLAKEVERALAEGKRVLAIDPFYFGESKIRTHDFLFAILVAAVGERPLGIQASQVAATASWLREKAGPAVEIRSYGPRSSLFALIATVLEKKAIGSLEAHDSLKSLKEILSNNWGANKFPELLCFGLLEHFDIPLLKSL</sequence>
<protein>
    <recommendedName>
        <fullName evidence="2">Acetyl xylan esterase domain-containing protein</fullName>
    </recommendedName>
</protein>
<gene>
    <name evidence="1" type="ORF">METZ01_LOCUS281347</name>
</gene>
<dbReference type="InterPro" id="IPR029058">
    <property type="entry name" value="AB_hydrolase_fold"/>
</dbReference>
<evidence type="ECO:0008006" key="2">
    <source>
        <dbReference type="Google" id="ProtNLM"/>
    </source>
</evidence>
<evidence type="ECO:0000313" key="1">
    <source>
        <dbReference type="EMBL" id="SVC28493.1"/>
    </source>
</evidence>
<feature type="non-terminal residue" evidence="1">
    <location>
        <position position="1"/>
    </location>
</feature>
<dbReference type="AlphaFoldDB" id="A0A382KY96"/>
<proteinExistence type="predicted"/>
<organism evidence="1">
    <name type="scientific">marine metagenome</name>
    <dbReference type="NCBI Taxonomy" id="408172"/>
    <lineage>
        <taxon>unclassified sequences</taxon>
        <taxon>metagenomes</taxon>
        <taxon>ecological metagenomes</taxon>
    </lineage>
</organism>
<accession>A0A382KY96</accession>
<name>A0A382KY96_9ZZZZ</name>